<dbReference type="RefSeq" id="WP_216417260.1">
    <property type="nucleotide sequence ID" value="NZ_JAHLQK010000004.1"/>
</dbReference>
<dbReference type="InterPro" id="IPR001279">
    <property type="entry name" value="Metallo-B-lactamas"/>
</dbReference>
<evidence type="ECO:0000313" key="3">
    <source>
        <dbReference type="Proteomes" id="UP000779508"/>
    </source>
</evidence>
<dbReference type="PANTHER" id="PTHR42951:SF14">
    <property type="entry name" value="METALLO-BETA-LACTAMASE SUPERFAMILY PROTEIN"/>
    <property type="match status" value="1"/>
</dbReference>
<keyword evidence="3" id="KW-1185">Reference proteome</keyword>
<protein>
    <submittedName>
        <fullName evidence="2">MBL fold metallo-hydrolase</fullName>
    </submittedName>
</protein>
<dbReference type="Proteomes" id="UP000779508">
    <property type="component" value="Unassembled WGS sequence"/>
</dbReference>
<feature type="domain" description="Metallo-beta-lactamase" evidence="1">
    <location>
        <begin position="16"/>
        <end position="207"/>
    </location>
</feature>
<evidence type="ECO:0000313" key="2">
    <source>
        <dbReference type="EMBL" id="MBU5676923.1"/>
    </source>
</evidence>
<dbReference type="InterPro" id="IPR050855">
    <property type="entry name" value="NDM-1-like"/>
</dbReference>
<dbReference type="Pfam" id="PF00753">
    <property type="entry name" value="Lactamase_B"/>
    <property type="match status" value="1"/>
</dbReference>
<gene>
    <name evidence="2" type="ORF">KQI88_10895</name>
</gene>
<name>A0ABS6G3H6_9FIRM</name>
<sequence length="298" mass="34033">MKLTKINDKVYYIPNVTNIGCILNGDDAILIDTGLEDHTGKKILNILEKEGISVKAIINTHSHADHCGGNAYIKKQTNALIYAPEIEDTIITYPYLEPLYLFSGASPIKELKKKFYMAKQSKVDYIIKHNENYLYINDLKLRIIPLPGHSPNQIGIEVDDVLFCGDTVVGVDILSKHKIPFNMDLNKQRESLNFLKATKYSYYVPSHGSLYEDIEQTVEANINTINEIDESILNIVSKQKTIQEISQDLFNIYGIQINNIGQYCLLNTVIMAHISYLSEIQKIEKFIDNNLIYWIKKN</sequence>
<dbReference type="CDD" id="cd07743">
    <property type="entry name" value="metallo-hydrolase-like_MBL-fold"/>
    <property type="match status" value="1"/>
</dbReference>
<accession>A0ABS6G3H6</accession>
<dbReference type="SMART" id="SM00849">
    <property type="entry name" value="Lactamase_B"/>
    <property type="match status" value="1"/>
</dbReference>
<dbReference type="PANTHER" id="PTHR42951">
    <property type="entry name" value="METALLO-BETA-LACTAMASE DOMAIN-CONTAINING"/>
    <property type="match status" value="1"/>
</dbReference>
<dbReference type="EMBL" id="JAHLQK010000004">
    <property type="protein sequence ID" value="MBU5676923.1"/>
    <property type="molecule type" value="Genomic_DNA"/>
</dbReference>
<organism evidence="2 3">
    <name type="scientific">Alkaliphilus flagellatus</name>
    <dbReference type="NCBI Taxonomy" id="2841507"/>
    <lineage>
        <taxon>Bacteria</taxon>
        <taxon>Bacillati</taxon>
        <taxon>Bacillota</taxon>
        <taxon>Clostridia</taxon>
        <taxon>Peptostreptococcales</taxon>
        <taxon>Natronincolaceae</taxon>
        <taxon>Alkaliphilus</taxon>
    </lineage>
</organism>
<proteinExistence type="predicted"/>
<comment type="caution">
    <text evidence="2">The sequence shown here is derived from an EMBL/GenBank/DDBJ whole genome shotgun (WGS) entry which is preliminary data.</text>
</comment>
<evidence type="ECO:0000259" key="1">
    <source>
        <dbReference type="SMART" id="SM00849"/>
    </source>
</evidence>
<reference evidence="2 3" key="1">
    <citation type="submission" date="2021-06" db="EMBL/GenBank/DDBJ databases">
        <authorList>
            <person name="Sun Q."/>
            <person name="Li D."/>
        </authorList>
    </citation>
    <scope>NUCLEOTIDE SEQUENCE [LARGE SCALE GENOMIC DNA]</scope>
    <source>
        <strain evidence="2 3">MSJ-5</strain>
    </source>
</reference>